<reference evidence="1" key="1">
    <citation type="submission" date="2019-08" db="EMBL/GenBank/DDBJ databases">
        <title>Genome sequence of Clostridiales bacterium MT110.</title>
        <authorList>
            <person name="Cao J."/>
        </authorList>
    </citation>
    <scope>NUCLEOTIDE SEQUENCE</scope>
    <source>
        <strain evidence="1">MT110</strain>
    </source>
</reference>
<gene>
    <name evidence="1" type="ORF">FRZ06_07040</name>
</gene>
<name>A0ACD1AIF1_9FIRM</name>
<proteinExistence type="predicted"/>
<organism evidence="1 2">
    <name type="scientific">Anoxybacterium hadale</name>
    <dbReference type="NCBI Taxonomy" id="3408580"/>
    <lineage>
        <taxon>Bacteria</taxon>
        <taxon>Bacillati</taxon>
        <taxon>Bacillota</taxon>
        <taxon>Clostridia</taxon>
        <taxon>Peptostreptococcales</taxon>
        <taxon>Anaerovoracaceae</taxon>
        <taxon>Anoxybacterium</taxon>
    </lineage>
</organism>
<evidence type="ECO:0000313" key="1">
    <source>
        <dbReference type="EMBL" id="QOX65866.1"/>
    </source>
</evidence>
<sequence length="240" mass="26564">MGIKEKKVLGVLGGMGPLATQLFYKMIIEKTDAHCDQEHLDMLILSHATMPDRTKAILEGRTEELFQMLRKDAMSLEANGAGVIAIPCNTSHVLADRLQEEISVPIIHMIRETAAYLARQFPQQEGKVGILATDGTINTGLYQQELQKVGLVPVVPDEMSQRLVMKLIYDGIKNGGEIDFADFLMIQEDLKNKGCDAAILACTELSCFKEQYKLPPYYIDAMDILTEQSILSCGGNIKEG</sequence>
<dbReference type="Proteomes" id="UP000594014">
    <property type="component" value="Chromosome"/>
</dbReference>
<keyword evidence="2" id="KW-1185">Reference proteome</keyword>
<dbReference type="EMBL" id="CP042469">
    <property type="protein sequence ID" value="QOX65866.1"/>
    <property type="molecule type" value="Genomic_DNA"/>
</dbReference>
<evidence type="ECO:0000313" key="2">
    <source>
        <dbReference type="Proteomes" id="UP000594014"/>
    </source>
</evidence>
<protein>
    <submittedName>
        <fullName evidence="1">Aspartate/glutamate racemase family protein</fullName>
    </submittedName>
</protein>
<accession>A0ACD1AIF1</accession>